<gene>
    <name evidence="2" type="ORF">DSTB1V02_LOCUS8657</name>
</gene>
<name>A0A7R8XFB6_9CRUS</name>
<reference evidence="2" key="1">
    <citation type="submission" date="2020-11" db="EMBL/GenBank/DDBJ databases">
        <authorList>
            <person name="Tran Van P."/>
        </authorList>
    </citation>
    <scope>NUCLEOTIDE SEQUENCE</scope>
</reference>
<evidence type="ECO:0000313" key="2">
    <source>
        <dbReference type="EMBL" id="CAD7248850.1"/>
    </source>
</evidence>
<protein>
    <submittedName>
        <fullName evidence="2">Uncharacterized protein</fullName>
    </submittedName>
</protein>
<dbReference type="EMBL" id="LR901541">
    <property type="protein sequence ID" value="CAD7248850.1"/>
    <property type="molecule type" value="Genomic_DNA"/>
</dbReference>
<keyword evidence="1" id="KW-0472">Membrane</keyword>
<organism evidence="2">
    <name type="scientific">Darwinula stevensoni</name>
    <dbReference type="NCBI Taxonomy" id="69355"/>
    <lineage>
        <taxon>Eukaryota</taxon>
        <taxon>Metazoa</taxon>
        <taxon>Ecdysozoa</taxon>
        <taxon>Arthropoda</taxon>
        <taxon>Crustacea</taxon>
        <taxon>Oligostraca</taxon>
        <taxon>Ostracoda</taxon>
        <taxon>Podocopa</taxon>
        <taxon>Podocopida</taxon>
        <taxon>Darwinulocopina</taxon>
        <taxon>Darwinuloidea</taxon>
        <taxon>Darwinulidae</taxon>
        <taxon>Darwinula</taxon>
    </lineage>
</organism>
<accession>A0A7R8XFB6</accession>
<dbReference type="EMBL" id="CAJPEV010002024">
    <property type="protein sequence ID" value="CAG0895355.1"/>
    <property type="molecule type" value="Genomic_DNA"/>
</dbReference>
<evidence type="ECO:0000256" key="1">
    <source>
        <dbReference type="SAM" id="Phobius"/>
    </source>
</evidence>
<keyword evidence="3" id="KW-1185">Reference proteome</keyword>
<sequence length="214" mass="22083">MACTSPARLQRWLVFSGSFLTVGAAFTVVTGGFGGGIIGGGLIGAGSSLVTIPFEKKVRGERTTDENLLEVIIAGFIVGAATGGINKIGGSLYKGTLGVIKFIIRAGTGGSSGAVGGAVSAMRKREVSPELVAKSMMEGLLTGAFGGASTHVARNVSKLFTDGTVKAATRVAFKTGTETVKEAWKTEDREETENGLLDRLLNAARVYCFHSGMC</sequence>
<proteinExistence type="predicted"/>
<dbReference type="Proteomes" id="UP000677054">
    <property type="component" value="Unassembled WGS sequence"/>
</dbReference>
<feature type="transmembrane region" description="Helical" evidence="1">
    <location>
        <begin position="35"/>
        <end position="54"/>
    </location>
</feature>
<keyword evidence="1" id="KW-0812">Transmembrane</keyword>
<dbReference type="AlphaFoldDB" id="A0A7R8XFB6"/>
<feature type="transmembrane region" description="Helical" evidence="1">
    <location>
        <begin position="12"/>
        <end position="29"/>
    </location>
</feature>
<keyword evidence="1" id="KW-1133">Transmembrane helix</keyword>
<evidence type="ECO:0000313" key="3">
    <source>
        <dbReference type="Proteomes" id="UP000677054"/>
    </source>
</evidence>